<dbReference type="InterPro" id="IPR052027">
    <property type="entry name" value="PspC"/>
</dbReference>
<feature type="transmembrane region" description="Helical" evidence="6">
    <location>
        <begin position="26"/>
        <end position="51"/>
    </location>
</feature>
<reference evidence="8 9" key="1">
    <citation type="submission" date="2019-07" db="EMBL/GenBank/DDBJ databases">
        <title>Luteimonas sp. YD-1 nov., isolated from acidic soil.</title>
        <authorList>
            <person name="Zhou J."/>
        </authorList>
    </citation>
    <scope>NUCLEOTIDE SEQUENCE [LARGE SCALE GENOMIC DNA]</scope>
    <source>
        <strain evidence="8 9">YD-1</strain>
    </source>
</reference>
<proteinExistence type="predicted"/>
<sequence length="56" mass="6102">MHDRVLAGVLGGIAHRFGWNPTLVRILYVVGSTLSAAFPGILVYLVLWLLIPEGND</sequence>
<evidence type="ECO:0000259" key="7">
    <source>
        <dbReference type="Pfam" id="PF04024"/>
    </source>
</evidence>
<dbReference type="Pfam" id="PF04024">
    <property type="entry name" value="PspC"/>
    <property type="match status" value="1"/>
</dbReference>
<evidence type="ECO:0000313" key="8">
    <source>
        <dbReference type="EMBL" id="TWT22193.1"/>
    </source>
</evidence>
<keyword evidence="4 6" id="KW-1133">Transmembrane helix</keyword>
<evidence type="ECO:0000256" key="4">
    <source>
        <dbReference type="ARBA" id="ARBA00022989"/>
    </source>
</evidence>
<evidence type="ECO:0000256" key="2">
    <source>
        <dbReference type="ARBA" id="ARBA00022475"/>
    </source>
</evidence>
<organism evidence="8 9">
    <name type="scientific">Luteimonas wenzhouensis</name>
    <dbReference type="NCBI Taxonomy" id="2599615"/>
    <lineage>
        <taxon>Bacteria</taxon>
        <taxon>Pseudomonadati</taxon>
        <taxon>Pseudomonadota</taxon>
        <taxon>Gammaproteobacteria</taxon>
        <taxon>Lysobacterales</taxon>
        <taxon>Lysobacteraceae</taxon>
        <taxon>Luteimonas</taxon>
    </lineage>
</organism>
<protein>
    <submittedName>
        <fullName evidence="8">PspC domain-containing protein</fullName>
    </submittedName>
</protein>
<evidence type="ECO:0000256" key="6">
    <source>
        <dbReference type="SAM" id="Phobius"/>
    </source>
</evidence>
<dbReference type="InterPro" id="IPR007168">
    <property type="entry name" value="Phageshock_PspC_N"/>
</dbReference>
<dbReference type="Proteomes" id="UP000315949">
    <property type="component" value="Unassembled WGS sequence"/>
</dbReference>
<comment type="subcellular location">
    <subcellularLocation>
        <location evidence="1">Cell membrane</location>
        <topology evidence="1">Single-pass membrane protein</topology>
    </subcellularLocation>
</comment>
<accession>A0A5C5U6Y2</accession>
<dbReference type="EMBL" id="VOHE01000001">
    <property type="protein sequence ID" value="TWT22193.1"/>
    <property type="molecule type" value="Genomic_DNA"/>
</dbReference>
<gene>
    <name evidence="8" type="ORF">FQY79_00710</name>
</gene>
<dbReference type="GO" id="GO:0005886">
    <property type="term" value="C:plasma membrane"/>
    <property type="evidence" value="ECO:0007669"/>
    <property type="project" value="UniProtKB-SubCell"/>
</dbReference>
<evidence type="ECO:0000256" key="3">
    <source>
        <dbReference type="ARBA" id="ARBA00022692"/>
    </source>
</evidence>
<keyword evidence="9" id="KW-1185">Reference proteome</keyword>
<keyword evidence="2" id="KW-1003">Cell membrane</keyword>
<feature type="domain" description="Phage shock protein PspC N-terminal" evidence="7">
    <location>
        <begin position="2"/>
        <end position="53"/>
    </location>
</feature>
<keyword evidence="5 6" id="KW-0472">Membrane</keyword>
<name>A0A5C5U6Y2_9GAMM</name>
<evidence type="ECO:0000256" key="1">
    <source>
        <dbReference type="ARBA" id="ARBA00004162"/>
    </source>
</evidence>
<dbReference type="PANTHER" id="PTHR33885">
    <property type="entry name" value="PHAGE SHOCK PROTEIN C"/>
    <property type="match status" value="1"/>
</dbReference>
<comment type="caution">
    <text evidence="8">The sequence shown here is derived from an EMBL/GenBank/DDBJ whole genome shotgun (WGS) entry which is preliminary data.</text>
</comment>
<keyword evidence="3 6" id="KW-0812">Transmembrane</keyword>
<dbReference type="AlphaFoldDB" id="A0A5C5U6Y2"/>
<evidence type="ECO:0000256" key="5">
    <source>
        <dbReference type="ARBA" id="ARBA00023136"/>
    </source>
</evidence>
<dbReference type="PANTHER" id="PTHR33885:SF3">
    <property type="entry name" value="PHAGE SHOCK PROTEIN C"/>
    <property type="match status" value="1"/>
</dbReference>
<evidence type="ECO:0000313" key="9">
    <source>
        <dbReference type="Proteomes" id="UP000315949"/>
    </source>
</evidence>
<dbReference type="OrthoDB" id="7359894at2"/>